<feature type="compositionally biased region" description="Acidic residues" evidence="4">
    <location>
        <begin position="151"/>
        <end position="166"/>
    </location>
</feature>
<organism evidence="6 7">
    <name type="scientific">Zingiber officinale</name>
    <name type="common">Ginger</name>
    <name type="synonym">Amomum zingiber</name>
    <dbReference type="NCBI Taxonomy" id="94328"/>
    <lineage>
        <taxon>Eukaryota</taxon>
        <taxon>Viridiplantae</taxon>
        <taxon>Streptophyta</taxon>
        <taxon>Embryophyta</taxon>
        <taxon>Tracheophyta</taxon>
        <taxon>Spermatophyta</taxon>
        <taxon>Magnoliopsida</taxon>
        <taxon>Liliopsida</taxon>
        <taxon>Zingiberales</taxon>
        <taxon>Zingiberaceae</taxon>
        <taxon>Zingiber</taxon>
    </lineage>
</organism>
<keyword evidence="7" id="KW-1185">Reference proteome</keyword>
<dbReference type="AlphaFoldDB" id="A0A8J5EST6"/>
<proteinExistence type="inferred from homology"/>
<evidence type="ECO:0000313" key="7">
    <source>
        <dbReference type="Proteomes" id="UP000734854"/>
    </source>
</evidence>
<dbReference type="EMBL" id="JACMSC010000022">
    <property type="protein sequence ID" value="KAG6468929.1"/>
    <property type="molecule type" value="Genomic_DNA"/>
</dbReference>
<evidence type="ECO:0000256" key="4">
    <source>
        <dbReference type="SAM" id="MobiDB-lite"/>
    </source>
</evidence>
<dbReference type="PANTHER" id="PTHR46991:SF11">
    <property type="entry name" value="SMALL HEAT SHOCK PROTEIN HSPF"/>
    <property type="match status" value="1"/>
</dbReference>
<gene>
    <name evidence="6" type="ORF">ZIOFF_073624</name>
</gene>
<feature type="region of interest" description="Disordered" evidence="4">
    <location>
        <begin position="33"/>
        <end position="64"/>
    </location>
</feature>
<dbReference type="InterPro" id="IPR002068">
    <property type="entry name" value="A-crystallin/Hsp20_dom"/>
</dbReference>
<reference evidence="6 7" key="1">
    <citation type="submission" date="2020-08" db="EMBL/GenBank/DDBJ databases">
        <title>Plant Genome Project.</title>
        <authorList>
            <person name="Zhang R.-G."/>
        </authorList>
    </citation>
    <scope>NUCLEOTIDE SEQUENCE [LARGE SCALE GENOMIC DNA]</scope>
    <source>
        <tissue evidence="6">Rhizome</tissue>
    </source>
</reference>
<dbReference type="Proteomes" id="UP000734854">
    <property type="component" value="Unassembled WGS sequence"/>
</dbReference>
<feature type="compositionally biased region" description="Polar residues" evidence="4">
    <location>
        <begin position="33"/>
        <end position="45"/>
    </location>
</feature>
<dbReference type="Pfam" id="PF00011">
    <property type="entry name" value="HSP20"/>
    <property type="match status" value="1"/>
</dbReference>
<evidence type="ECO:0000256" key="2">
    <source>
        <dbReference type="PROSITE-ProRule" id="PRU00285"/>
    </source>
</evidence>
<dbReference type="PANTHER" id="PTHR46991">
    <property type="entry name" value="23.5 KDA HEAT SHOCK PROTEIN, MITOCHONDRIAL"/>
    <property type="match status" value="1"/>
</dbReference>
<feature type="region of interest" description="Disordered" evidence="4">
    <location>
        <begin position="150"/>
        <end position="178"/>
    </location>
</feature>
<feature type="domain" description="SHSP" evidence="5">
    <location>
        <begin position="104"/>
        <end position="223"/>
    </location>
</feature>
<evidence type="ECO:0000256" key="1">
    <source>
        <dbReference type="ARBA" id="ARBA00023016"/>
    </source>
</evidence>
<protein>
    <recommendedName>
        <fullName evidence="5">SHSP domain-containing protein</fullName>
    </recommendedName>
</protein>
<dbReference type="PROSITE" id="PS01031">
    <property type="entry name" value="SHSP"/>
    <property type="match status" value="1"/>
</dbReference>
<comment type="similarity">
    <text evidence="2 3">Belongs to the small heat shock protein (HSP20) family.</text>
</comment>
<accession>A0A8J5EST6</accession>
<dbReference type="SMR" id="A0A8J5EST6"/>
<keyword evidence="1" id="KW-0346">Stress response</keyword>
<dbReference type="InterPro" id="IPR044656">
    <property type="entry name" value="HSP14.7/HSP23.5/HSP23.6-like"/>
</dbReference>
<evidence type="ECO:0000259" key="5">
    <source>
        <dbReference type="PROSITE" id="PS01031"/>
    </source>
</evidence>
<evidence type="ECO:0000256" key="3">
    <source>
        <dbReference type="RuleBase" id="RU003616"/>
    </source>
</evidence>
<dbReference type="CDD" id="cd06464">
    <property type="entry name" value="ACD_sHsps-like"/>
    <property type="match status" value="1"/>
</dbReference>
<evidence type="ECO:0000313" key="6">
    <source>
        <dbReference type="EMBL" id="KAG6468929.1"/>
    </source>
</evidence>
<name>A0A8J5EST6_ZINOF</name>
<sequence>MAASALLVARRAAAVNKLRPFAVAALSRSFTASTSVAPSPGTVESSVAVPRRRDAAPVPRRHRSGDLFPTLGDALDPFNPRRSLMDVFNMVDQMLDFPFGAGRGTAGGAWRGWDAREDDKALYLKVEMPGLGKDDVQLMVENNTLVIQGEAAEEEGEEGGEVEQGGDEGRERGRRRYSSRIELPENEYELGGVKAEMKNGVLRVVVPKMKPEERKDVRHVPVE</sequence>
<comment type="caution">
    <text evidence="6">The sequence shown here is derived from an EMBL/GenBank/DDBJ whole genome shotgun (WGS) entry which is preliminary data.</text>
</comment>